<dbReference type="HOGENOM" id="CLU_903611_0_0_1"/>
<dbReference type="AlphaFoldDB" id="H0H127"/>
<dbReference type="Gene3D" id="3.40.50.300">
    <property type="entry name" value="P-loop containing nucleotide triphosphate hydrolases"/>
    <property type="match status" value="1"/>
</dbReference>
<dbReference type="InterPro" id="IPR027417">
    <property type="entry name" value="P-loop_NTPase"/>
</dbReference>
<gene>
    <name evidence="3" type="ORF">VIN7_9927</name>
</gene>
<sequence>MIQSELNYLLTETFQWKKTQFQFIPCSGILGSNLNNAENVVSKSKYKSEFDSINDVPEWYEGPTFLSHLYSLMEANMNKIETTLDEPFIGIILQNPILQPTAEHNCVSLKVLIKSGYIQSGQTIEIHTHYEEVCHYGIITKMTKPKLTSSRNTKDYLPIGVHSDILEVFVKIHSTEELTKKQAHIHKNDLVISSRKANISSPYLSNALKLSILPSMKLSIQTHLLNDPVNLGSELILYHYLMCKTVKLVKILGTNATSIISNQSIIVEVQITEPNFALNVINSEYITNYIVLTTTDHKVVAVGDIACR</sequence>
<comment type="caution">
    <text evidence="3">The sequence shown here is derived from an EMBL/GenBank/DDBJ whole genome shotgun (WGS) entry which is preliminary data.</text>
</comment>
<feature type="domain" description="Ski7" evidence="1">
    <location>
        <begin position="210"/>
        <end position="307"/>
    </location>
</feature>
<evidence type="ECO:0000259" key="2">
    <source>
        <dbReference type="Pfam" id="PF21921"/>
    </source>
</evidence>
<dbReference type="OrthoDB" id="4062552at2759"/>
<organism evidence="3 4">
    <name type="scientific">Saccharomyces cerevisiae x Saccharomyces kudriavzevii (strain VIN7)</name>
    <name type="common">Yeast</name>
    <dbReference type="NCBI Taxonomy" id="1095631"/>
    <lineage>
        <taxon>Eukaryota</taxon>
        <taxon>Fungi</taxon>
        <taxon>Dikarya</taxon>
        <taxon>Ascomycota</taxon>
        <taxon>Saccharomycotina</taxon>
        <taxon>Saccharomycetes</taxon>
        <taxon>Saccharomycetales</taxon>
        <taxon>Saccharomycetaceae</taxon>
        <taxon>Saccharomyces</taxon>
    </lineage>
</organism>
<evidence type="ECO:0000313" key="4">
    <source>
        <dbReference type="Proteomes" id="UP000009009"/>
    </source>
</evidence>
<reference evidence="3 4" key="1">
    <citation type="journal article" date="2012" name="FEMS Yeast Res.">
        <title>The genome sequence of the wine yeast VIN7 reveals an allotriploid hybrid genome with Saccharomyces cerevisiae and Saccharomyces kudriavzevii origins.</title>
        <authorList>
            <person name="Borneman A.R."/>
            <person name="Desany B.A."/>
            <person name="Riches D."/>
            <person name="Affourtit J.P."/>
            <person name="Forgan A.H."/>
            <person name="Pretorius I.S."/>
            <person name="Egholm M."/>
            <person name="Chambers P.J."/>
        </authorList>
    </citation>
    <scope>NUCLEOTIDE SEQUENCE [LARGE SCALE GENOMIC DNA]</scope>
    <source>
        <strain evidence="3 4">VIN7</strain>
    </source>
</reference>
<evidence type="ECO:0000313" key="3">
    <source>
        <dbReference type="EMBL" id="EHN00242.1"/>
    </source>
</evidence>
<dbReference type="EMBL" id="AGVY01000360">
    <property type="protein sequence ID" value="EHN00242.1"/>
    <property type="molecule type" value="Genomic_DNA"/>
</dbReference>
<feature type="domain" description="Ski7" evidence="2">
    <location>
        <begin position="88"/>
        <end position="192"/>
    </location>
</feature>
<dbReference type="PhylomeDB" id="H0H127"/>
<dbReference type="InterPro" id="IPR054118">
    <property type="entry name" value="Ski7_3rd"/>
</dbReference>
<dbReference type="Pfam" id="PF21921">
    <property type="entry name" value="Ski7_2nd"/>
    <property type="match status" value="1"/>
</dbReference>
<protein>
    <submittedName>
        <fullName evidence="3">Ski7p</fullName>
    </submittedName>
</protein>
<proteinExistence type="predicted"/>
<keyword evidence="4" id="KW-1185">Reference proteome</keyword>
<dbReference type="Pfam" id="PF21920">
    <property type="entry name" value="Ski7_3rd"/>
    <property type="match status" value="1"/>
</dbReference>
<name>H0H127_SACCK</name>
<evidence type="ECO:0000259" key="1">
    <source>
        <dbReference type="Pfam" id="PF21920"/>
    </source>
</evidence>
<dbReference type="Proteomes" id="UP000009009">
    <property type="component" value="Unassembled WGS sequence"/>
</dbReference>
<accession>H0H127</accession>
<dbReference type="InterPro" id="IPR054119">
    <property type="entry name" value="Ski7_2nd"/>
</dbReference>